<dbReference type="Gene3D" id="3.40.50.1820">
    <property type="entry name" value="alpha/beta hydrolase"/>
    <property type="match status" value="1"/>
</dbReference>
<dbReference type="EMBL" id="CP041150">
    <property type="protein sequence ID" value="QDF69853.1"/>
    <property type="molecule type" value="Genomic_DNA"/>
</dbReference>
<proteinExistence type="predicted"/>
<organism evidence="3 4">
    <name type="scientific">Mycobacteroides chelonae</name>
    <name type="common">Mycobacterium chelonae</name>
    <dbReference type="NCBI Taxonomy" id="1774"/>
    <lineage>
        <taxon>Bacteria</taxon>
        <taxon>Bacillati</taxon>
        <taxon>Actinomycetota</taxon>
        <taxon>Actinomycetes</taxon>
        <taxon>Mycobacteriales</taxon>
        <taxon>Mycobacteriaceae</taxon>
        <taxon>Mycobacteroides</taxon>
    </lineage>
</organism>
<name>A0AB73U145_MYCCH</name>
<dbReference type="InterPro" id="IPR029058">
    <property type="entry name" value="AB_hydrolase_fold"/>
</dbReference>
<dbReference type="SUPFAM" id="SSF53474">
    <property type="entry name" value="alpha/beta-Hydrolases"/>
    <property type="match status" value="1"/>
</dbReference>
<dbReference type="Proteomes" id="UP000317728">
    <property type="component" value="Chromosome"/>
</dbReference>
<feature type="domain" description="AB hydrolase-1" evidence="2">
    <location>
        <begin position="22"/>
        <end position="259"/>
    </location>
</feature>
<gene>
    <name evidence="3" type="ORF">FJK96_06625</name>
</gene>
<dbReference type="InterPro" id="IPR000639">
    <property type="entry name" value="Epox_hydrolase-like"/>
</dbReference>
<dbReference type="Pfam" id="PF00561">
    <property type="entry name" value="Abhydrolase_1"/>
    <property type="match status" value="1"/>
</dbReference>
<protein>
    <submittedName>
        <fullName evidence="3">Alpha/beta fold hydrolase</fullName>
    </submittedName>
</protein>
<evidence type="ECO:0000259" key="2">
    <source>
        <dbReference type="Pfam" id="PF00561"/>
    </source>
</evidence>
<reference evidence="3 4" key="1">
    <citation type="submission" date="2019-06" db="EMBL/GenBank/DDBJ databases">
        <title>Whole geneome sequnce of Mycobacteroides chelonae M77 isolated from bovine milk from Meghalaya, India.</title>
        <authorList>
            <person name="Vise E."/>
            <person name="Das S."/>
            <person name="Garg A."/>
            <person name="Ghatak S."/>
            <person name="Shakuntala I."/>
            <person name="Milton A.A.P."/>
            <person name="Karam A."/>
            <person name="Sanjukta R."/>
            <person name="Puro K."/>
            <person name="Sen A."/>
        </authorList>
    </citation>
    <scope>NUCLEOTIDE SEQUENCE [LARGE SCALE GENOMIC DNA]</scope>
    <source>
        <strain evidence="3 4">M77</strain>
    </source>
</reference>
<evidence type="ECO:0000313" key="3">
    <source>
        <dbReference type="EMBL" id="QDF69853.1"/>
    </source>
</evidence>
<accession>A0AB73U145</accession>
<sequence>MEQFRRGELVFELSDYGSIDAPVVLLLHGHPQTAVAWDRVIPYVVRGGYRCVAPTQRGLSLGARPTRRRDYRMAELVADVAALIDATGAQRVHLVGHDFGGLVAWSFAAEHSDRVSTLTSLSSPHPQALQRAMLTSRQGLLSWYALAYQLPRLPERFYLGADGRGERLARMLRSGGQQQDLAARDARAMTEPGRYAAALNWYRAAPWAGRTGVVSVPTMLLWSDADKYILESAARRSEKYVMNDFRFEVLNGSHWMPDEQPGQVANLLLDWFSRHP</sequence>
<dbReference type="PRINTS" id="PR00412">
    <property type="entry name" value="EPOXHYDRLASE"/>
</dbReference>
<dbReference type="InterPro" id="IPR000073">
    <property type="entry name" value="AB_hydrolase_1"/>
</dbReference>
<dbReference type="GO" id="GO:0016787">
    <property type="term" value="F:hydrolase activity"/>
    <property type="evidence" value="ECO:0007669"/>
    <property type="project" value="UniProtKB-KW"/>
</dbReference>
<keyword evidence="1 3" id="KW-0378">Hydrolase</keyword>
<dbReference type="AlphaFoldDB" id="A0AB73U145"/>
<dbReference type="PRINTS" id="PR00111">
    <property type="entry name" value="ABHYDROLASE"/>
</dbReference>
<dbReference type="PANTHER" id="PTHR43329">
    <property type="entry name" value="EPOXIDE HYDROLASE"/>
    <property type="match status" value="1"/>
</dbReference>
<evidence type="ECO:0000313" key="4">
    <source>
        <dbReference type="Proteomes" id="UP000317728"/>
    </source>
</evidence>
<evidence type="ECO:0000256" key="1">
    <source>
        <dbReference type="ARBA" id="ARBA00022801"/>
    </source>
</evidence>
<dbReference type="RefSeq" id="WP_075907789.1">
    <property type="nucleotide sequence ID" value="NZ_CP041150.1"/>
</dbReference>